<gene>
    <name evidence="3" type="ORF">C1SCF055_LOCUS37046</name>
</gene>
<evidence type="ECO:0000313" key="6">
    <source>
        <dbReference type="Proteomes" id="UP001152797"/>
    </source>
</evidence>
<dbReference type="EMBL" id="CAMXCT020005282">
    <property type="protein sequence ID" value="CAL1165306.1"/>
    <property type="molecule type" value="Genomic_DNA"/>
</dbReference>
<reference evidence="4" key="2">
    <citation type="submission" date="2024-04" db="EMBL/GenBank/DDBJ databases">
        <authorList>
            <person name="Chen Y."/>
            <person name="Shah S."/>
            <person name="Dougan E. K."/>
            <person name="Thang M."/>
            <person name="Chan C."/>
        </authorList>
    </citation>
    <scope>NUCLEOTIDE SEQUENCE [LARGE SCALE GENOMIC DNA]</scope>
</reference>
<dbReference type="NCBIfam" id="TIGR01444">
    <property type="entry name" value="fkbM_fam"/>
    <property type="match status" value="1"/>
</dbReference>
<proteinExistence type="predicted"/>
<dbReference type="InterPro" id="IPR029063">
    <property type="entry name" value="SAM-dependent_MTases_sf"/>
</dbReference>
<dbReference type="Pfam" id="PF05050">
    <property type="entry name" value="Methyltransf_21"/>
    <property type="match status" value="1"/>
</dbReference>
<evidence type="ECO:0000313" key="3">
    <source>
        <dbReference type="EMBL" id="CAI4011931.1"/>
    </source>
</evidence>
<keyword evidence="1" id="KW-0732">Signal</keyword>
<dbReference type="GO" id="GO:0032259">
    <property type="term" value="P:methylation"/>
    <property type="evidence" value="ECO:0007669"/>
    <property type="project" value="UniProtKB-KW"/>
</dbReference>
<organism evidence="3">
    <name type="scientific">Cladocopium goreaui</name>
    <dbReference type="NCBI Taxonomy" id="2562237"/>
    <lineage>
        <taxon>Eukaryota</taxon>
        <taxon>Sar</taxon>
        <taxon>Alveolata</taxon>
        <taxon>Dinophyceae</taxon>
        <taxon>Suessiales</taxon>
        <taxon>Symbiodiniaceae</taxon>
        <taxon>Cladocopium</taxon>
    </lineage>
</organism>
<dbReference type="GO" id="GO:0008168">
    <property type="term" value="F:methyltransferase activity"/>
    <property type="evidence" value="ECO:0007669"/>
    <property type="project" value="UniProtKB-KW"/>
</dbReference>
<dbReference type="EMBL" id="CAMXCT030005282">
    <property type="protein sequence ID" value="CAL4799243.1"/>
    <property type="molecule type" value="Genomic_DNA"/>
</dbReference>
<evidence type="ECO:0000256" key="1">
    <source>
        <dbReference type="SAM" id="SignalP"/>
    </source>
</evidence>
<feature type="domain" description="Methyltransferase FkbM" evidence="2">
    <location>
        <begin position="188"/>
        <end position="340"/>
    </location>
</feature>
<accession>A0A9P1DKQ7</accession>
<sequence>RGGMLWQIALAAVLAVTNARLREDSNALRNLSAKEFQGDQDFASFALCCQAQRPSDSARCDLCGRQQWPCEQLLRQQRSTLDQLPSVGVADDVTTPGIEEMRAFFEHSVALYLTGEITDPVFLDIEYVLPAIFLAVGKSKRSKRSKFEVMDVGAYAGSVSCGALAIWDALEETISDWPSGGRGVKLPEIQVTALEPSPNRCALLQGKSAKGVDGCQGWQGQSRGRLDAHCVAASFENSEAVMQCPNGMSFLADDGSQANVVSAVPCGEPVVVKTVRLDEFTKDLGIHEVDVLKVDAEGYDYNVILGASGLLESRRIRFVIFEACAMFFSCPTTESHGQMEAAVRYFASMKYVCFMMAPEMLVPLTGDWLTDLYRFSQLTFNVLCAHQKEPLMKEIIQLYSRTPRAIQFALAALASLQDPPSYAAAPRCGRSCLDPLLGDAALRQSAAQAEVFFEALHQRIVSKGWQLSHMRFVHARQLQAAGKVNLAIPIYHELQATLGPLQSLDGLGIAFPSLVVNFSIRYACAAPV</sequence>
<feature type="signal peptide" evidence="1">
    <location>
        <begin position="1"/>
        <end position="19"/>
    </location>
</feature>
<evidence type="ECO:0000313" key="5">
    <source>
        <dbReference type="EMBL" id="CAL4799243.1"/>
    </source>
</evidence>
<evidence type="ECO:0000313" key="4">
    <source>
        <dbReference type="EMBL" id="CAL1165306.1"/>
    </source>
</evidence>
<protein>
    <submittedName>
        <fullName evidence="5">Methyltransferase FkbM domain-containing protein</fullName>
    </submittedName>
</protein>
<keyword evidence="5" id="KW-0489">Methyltransferase</keyword>
<dbReference type="PANTHER" id="PTHR34203">
    <property type="entry name" value="METHYLTRANSFERASE, FKBM FAMILY PROTEIN"/>
    <property type="match status" value="1"/>
</dbReference>
<evidence type="ECO:0000259" key="2">
    <source>
        <dbReference type="Pfam" id="PF05050"/>
    </source>
</evidence>
<dbReference type="OrthoDB" id="530233at2759"/>
<keyword evidence="5" id="KW-0808">Transferase</keyword>
<dbReference type="PANTHER" id="PTHR34203:SF15">
    <property type="entry name" value="SLL1173 PROTEIN"/>
    <property type="match status" value="1"/>
</dbReference>
<feature type="chain" id="PRO_5043271438" evidence="1">
    <location>
        <begin position="20"/>
        <end position="528"/>
    </location>
</feature>
<dbReference type="AlphaFoldDB" id="A0A9P1DKQ7"/>
<reference evidence="3" key="1">
    <citation type="submission" date="2022-10" db="EMBL/GenBank/DDBJ databases">
        <authorList>
            <person name="Chen Y."/>
            <person name="Dougan E. K."/>
            <person name="Chan C."/>
            <person name="Rhodes N."/>
            <person name="Thang M."/>
        </authorList>
    </citation>
    <scope>NUCLEOTIDE SEQUENCE</scope>
</reference>
<dbReference type="Gene3D" id="3.40.50.150">
    <property type="entry name" value="Vaccinia Virus protein VP39"/>
    <property type="match status" value="1"/>
</dbReference>
<dbReference type="Proteomes" id="UP001152797">
    <property type="component" value="Unassembled WGS sequence"/>
</dbReference>
<name>A0A9P1DKQ7_9DINO</name>
<keyword evidence="6" id="KW-1185">Reference proteome</keyword>
<comment type="caution">
    <text evidence="3">The sequence shown here is derived from an EMBL/GenBank/DDBJ whole genome shotgun (WGS) entry which is preliminary data.</text>
</comment>
<dbReference type="InterPro" id="IPR052514">
    <property type="entry name" value="SAM-dependent_MTase"/>
</dbReference>
<dbReference type="SUPFAM" id="SSF53335">
    <property type="entry name" value="S-adenosyl-L-methionine-dependent methyltransferases"/>
    <property type="match status" value="1"/>
</dbReference>
<feature type="non-terminal residue" evidence="3">
    <location>
        <position position="1"/>
    </location>
</feature>
<dbReference type="EMBL" id="CAMXCT010005282">
    <property type="protein sequence ID" value="CAI4011931.1"/>
    <property type="molecule type" value="Genomic_DNA"/>
</dbReference>
<dbReference type="InterPro" id="IPR006342">
    <property type="entry name" value="FkbM_mtfrase"/>
</dbReference>